<dbReference type="Proteomes" id="UP000002084">
    <property type="component" value="Chromosome"/>
</dbReference>
<organism evidence="1 2">
    <name type="scientific">Salmonella arizonae (strain ATCC BAA-731 / CDC346-86 / RSK2980)</name>
    <dbReference type="NCBI Taxonomy" id="41514"/>
    <lineage>
        <taxon>Bacteria</taxon>
        <taxon>Pseudomonadati</taxon>
        <taxon>Pseudomonadota</taxon>
        <taxon>Gammaproteobacteria</taxon>
        <taxon>Enterobacterales</taxon>
        <taxon>Enterobacteriaceae</taxon>
        <taxon>Salmonella</taxon>
    </lineage>
</organism>
<protein>
    <submittedName>
        <fullName evidence="1">Uncharacterized protein</fullName>
    </submittedName>
</protein>
<evidence type="ECO:0000313" key="1">
    <source>
        <dbReference type="EMBL" id="ABX22838.1"/>
    </source>
</evidence>
<accession>A9MR90</accession>
<dbReference type="STRING" id="41514.SARI_02993"/>
<dbReference type="HOGENOM" id="CLU_2957973_0_0_6"/>
<name>A9MR90_SALAR</name>
<keyword evidence="2" id="KW-1185">Reference proteome</keyword>
<dbReference type="EMBL" id="CP000880">
    <property type="protein sequence ID" value="ABX22838.1"/>
    <property type="molecule type" value="Genomic_DNA"/>
</dbReference>
<gene>
    <name evidence="1" type="ordered locus">SARI_02993</name>
</gene>
<reference evidence="1 2" key="1">
    <citation type="submission" date="2007-11" db="EMBL/GenBank/DDBJ databases">
        <authorList>
            <consortium name="The Salmonella enterica serovar Arizonae Genome Sequencing Project"/>
            <person name="McClelland M."/>
            <person name="Sanderson E.K."/>
            <person name="Porwollik S."/>
            <person name="Spieth J."/>
            <person name="Clifton W.S."/>
            <person name="Fulton R."/>
            <person name="Chunyan W."/>
            <person name="Wollam A."/>
            <person name="Shah N."/>
            <person name="Pepin K."/>
            <person name="Bhonagiri V."/>
            <person name="Nash W."/>
            <person name="Johnson M."/>
            <person name="Thiruvilangam P."/>
            <person name="Wilson R."/>
        </authorList>
    </citation>
    <scope>NUCLEOTIDE SEQUENCE [LARGE SCALE GENOMIC DNA]</scope>
    <source>
        <strain evidence="2">ATCC BAA-731 / CDC346-86 / RSK2980</strain>
    </source>
</reference>
<dbReference type="AlphaFoldDB" id="A9MR90"/>
<sequence>MDIQVPDSGFFTDSCQSIKIELFTHTITMNMSTTLKISARYCNSDYRASECHGNIKPDL</sequence>
<dbReference type="KEGG" id="ses:SARI_02993"/>
<proteinExistence type="predicted"/>
<evidence type="ECO:0000313" key="2">
    <source>
        <dbReference type="Proteomes" id="UP000002084"/>
    </source>
</evidence>